<gene>
    <name evidence="1" type="ORF">XAT740_LOCUS56482</name>
</gene>
<accession>A0A816FCJ2</accession>
<dbReference type="Proteomes" id="UP000663828">
    <property type="component" value="Unassembled WGS sequence"/>
</dbReference>
<evidence type="ECO:0000313" key="1">
    <source>
        <dbReference type="EMBL" id="CAF1659006.1"/>
    </source>
</evidence>
<sequence>MNDSKSDTKRKNIWSRILLQQYVDGVASLGDRVDKLEKEGWRLHDKTRLNSLWAEGELIKIQATAIKVLLPESSLPLVQPPLTRAHEKNEDNIEIHGENSFIGQISIVFSTTEWKDAFSRTHQKMKADWTTTFNKKLTNNGTGITCTLKFKTPYFKTGERKKNCRDFSCTITCTIKGCKRKYIMECEFLPDDNPSVLFLVKIFGKQDHTNGPSTRKLNGKDRMLVGERVEVADEHLQAAGNFTGCETIETINKAAYDYRKKMHIAENIYAECRITEFVFDVADETSQDCKDATGGVIKKLARQKQILVYALLFKDGDDSNDNIPLAHAMLADNRVPSISSCFKYLRYSIYQVRNVDILPSFYVIDFSAALMNAILEGFIVETINAHLKRCWNVLHGKYTAQELQSASFIHFCCCHVIHAVARNLTSAHINKKIRRGVLLTQVNKSDAGSDRILPDPIIRQNPIGFRETELHWNPTRKIPSVVANFMSDLSSYIL</sequence>
<proteinExistence type="predicted"/>
<reference evidence="1" key="1">
    <citation type="submission" date="2021-02" db="EMBL/GenBank/DDBJ databases">
        <authorList>
            <person name="Nowell W R."/>
        </authorList>
    </citation>
    <scope>NUCLEOTIDE SEQUENCE</scope>
</reference>
<organism evidence="1 2">
    <name type="scientific">Adineta ricciae</name>
    <name type="common">Rotifer</name>
    <dbReference type="NCBI Taxonomy" id="249248"/>
    <lineage>
        <taxon>Eukaryota</taxon>
        <taxon>Metazoa</taxon>
        <taxon>Spiralia</taxon>
        <taxon>Gnathifera</taxon>
        <taxon>Rotifera</taxon>
        <taxon>Eurotatoria</taxon>
        <taxon>Bdelloidea</taxon>
        <taxon>Adinetida</taxon>
        <taxon>Adinetidae</taxon>
        <taxon>Adineta</taxon>
    </lineage>
</organism>
<dbReference type="AlphaFoldDB" id="A0A816FCJ2"/>
<dbReference type="EMBL" id="CAJNOR010011094">
    <property type="protein sequence ID" value="CAF1659006.1"/>
    <property type="molecule type" value="Genomic_DNA"/>
</dbReference>
<name>A0A816FCJ2_ADIRI</name>
<evidence type="ECO:0000313" key="2">
    <source>
        <dbReference type="Proteomes" id="UP000663828"/>
    </source>
</evidence>
<comment type="caution">
    <text evidence="1">The sequence shown here is derived from an EMBL/GenBank/DDBJ whole genome shotgun (WGS) entry which is preliminary data.</text>
</comment>
<keyword evidence="2" id="KW-1185">Reference proteome</keyword>
<protein>
    <submittedName>
        <fullName evidence="1">Uncharacterized protein</fullName>
    </submittedName>
</protein>